<dbReference type="GeneID" id="2909070"/>
<proteinExistence type="predicted"/>
<evidence type="ECO:0000313" key="4">
    <source>
        <dbReference type="Proteomes" id="UP000182444"/>
    </source>
</evidence>
<dbReference type="RefSeq" id="XP_501371.3">
    <property type="nucleotide sequence ID" value="XM_501371.3"/>
</dbReference>
<evidence type="ECO:0000256" key="2">
    <source>
        <dbReference type="SAM" id="MobiDB-lite"/>
    </source>
</evidence>
<feature type="compositionally biased region" description="Basic and acidic residues" evidence="2">
    <location>
        <begin position="40"/>
        <end position="53"/>
    </location>
</feature>
<feature type="compositionally biased region" description="Acidic residues" evidence="2">
    <location>
        <begin position="105"/>
        <end position="122"/>
    </location>
</feature>
<dbReference type="Pfam" id="PF13300">
    <property type="entry name" value="DUF4078"/>
    <property type="match status" value="1"/>
</dbReference>
<dbReference type="PANTHER" id="PTHR15885">
    <property type="entry name" value="COILED-COIL DOMAIN-CONTAINING PROTEIN 174"/>
    <property type="match status" value="1"/>
</dbReference>
<dbReference type="KEGG" id="yli:2909070"/>
<gene>
    <name evidence="3" type="ORF">YALI1_C03842g</name>
</gene>
<feature type="compositionally biased region" description="Polar residues" evidence="2">
    <location>
        <begin position="54"/>
        <end position="65"/>
    </location>
</feature>
<dbReference type="InterPro" id="IPR025066">
    <property type="entry name" value="CCDC174-like"/>
</dbReference>
<feature type="compositionally biased region" description="Basic and acidic residues" evidence="2">
    <location>
        <begin position="90"/>
        <end position="102"/>
    </location>
</feature>
<feature type="compositionally biased region" description="Basic and acidic residues" evidence="2">
    <location>
        <begin position="15"/>
        <end position="32"/>
    </location>
</feature>
<evidence type="ECO:0000313" key="3">
    <source>
        <dbReference type="EMBL" id="AOW02253.1"/>
    </source>
</evidence>
<dbReference type="AlphaFoldDB" id="A0A1D8N9G5"/>
<dbReference type="EMBL" id="CP017555">
    <property type="protein sequence ID" value="AOW02253.1"/>
    <property type="molecule type" value="Genomic_DNA"/>
</dbReference>
<evidence type="ECO:0000256" key="1">
    <source>
        <dbReference type="ARBA" id="ARBA00023054"/>
    </source>
</evidence>
<dbReference type="PANTHER" id="PTHR15885:SF1">
    <property type="entry name" value="COILED-COIL DOMAIN-CONTAINING PROTEIN 174"/>
    <property type="match status" value="1"/>
</dbReference>
<sequence length="279" mass="32467">MSSILAAELAKAKAKFEHEKIHGREKKTEKQTTHRVARNRGVEERISRDDNYRVSKSSSQKTGYENMQRKAELYRQFHHGEIEELAGGVMERRMEEEDRDLVSCDSDDPEYESDSSADSSEIEIVDEFGRTRMVPKSKRYLFEARKAVARDGYGSHNTVVTSRDMVEKPANVIYGDIVQTDSFTRNDFVPQENEVSNSHYDSTKEIRNRGVGFMQFSQDAEVRERQQKELKEARAVTQAFIEEKNKEKGIRAGRGDLERFKQRYEARERRVKEFYQGVS</sequence>
<accession>A0A1D8N9G5</accession>
<dbReference type="VEuPathDB" id="FungiDB:YALI1_C03842g"/>
<protein>
    <submittedName>
        <fullName evidence="3">Uncharacterized protein</fullName>
    </submittedName>
</protein>
<name>A0A1D8N9G5_YARLL</name>
<dbReference type="VEuPathDB" id="FungiDB:YALI0_C02761g"/>
<dbReference type="Proteomes" id="UP000182444">
    <property type="component" value="Chromosome 1C"/>
</dbReference>
<feature type="region of interest" description="Disordered" evidence="2">
    <location>
        <begin position="87"/>
        <end position="122"/>
    </location>
</feature>
<keyword evidence="1" id="KW-0175">Coiled coil</keyword>
<dbReference type="GO" id="GO:0005634">
    <property type="term" value="C:nucleus"/>
    <property type="evidence" value="ECO:0007669"/>
    <property type="project" value="TreeGrafter"/>
</dbReference>
<feature type="region of interest" description="Disordered" evidence="2">
    <location>
        <begin position="15"/>
        <end position="66"/>
    </location>
</feature>
<organism evidence="3 4">
    <name type="scientific">Yarrowia lipolytica</name>
    <name type="common">Candida lipolytica</name>
    <dbReference type="NCBI Taxonomy" id="4952"/>
    <lineage>
        <taxon>Eukaryota</taxon>
        <taxon>Fungi</taxon>
        <taxon>Dikarya</taxon>
        <taxon>Ascomycota</taxon>
        <taxon>Saccharomycotina</taxon>
        <taxon>Dipodascomycetes</taxon>
        <taxon>Dipodascales</taxon>
        <taxon>Dipodascales incertae sedis</taxon>
        <taxon>Yarrowia</taxon>
    </lineage>
</organism>
<reference evidence="3 4" key="1">
    <citation type="journal article" date="2016" name="PLoS ONE">
        <title>Sequence Assembly of Yarrowia lipolytica Strain W29/CLIB89 Shows Transposable Element Diversity.</title>
        <authorList>
            <person name="Magnan C."/>
            <person name="Yu J."/>
            <person name="Chang I."/>
            <person name="Jahn E."/>
            <person name="Kanomata Y."/>
            <person name="Wu J."/>
            <person name="Zeller M."/>
            <person name="Oakes M."/>
            <person name="Baldi P."/>
            <person name="Sandmeyer S."/>
        </authorList>
    </citation>
    <scope>NUCLEOTIDE SEQUENCE [LARGE SCALE GENOMIC DNA]</scope>
    <source>
        <strain evidence="4">CLIB89(W29)</strain>
    </source>
</reference>